<dbReference type="Proteomes" id="UP000824120">
    <property type="component" value="Chromosome 7"/>
</dbReference>
<evidence type="ECO:0000313" key="2">
    <source>
        <dbReference type="Proteomes" id="UP000824120"/>
    </source>
</evidence>
<organism evidence="1 2">
    <name type="scientific">Solanum commersonii</name>
    <name type="common">Commerson's wild potato</name>
    <name type="synonym">Commerson's nightshade</name>
    <dbReference type="NCBI Taxonomy" id="4109"/>
    <lineage>
        <taxon>Eukaryota</taxon>
        <taxon>Viridiplantae</taxon>
        <taxon>Streptophyta</taxon>
        <taxon>Embryophyta</taxon>
        <taxon>Tracheophyta</taxon>
        <taxon>Spermatophyta</taxon>
        <taxon>Magnoliopsida</taxon>
        <taxon>eudicotyledons</taxon>
        <taxon>Gunneridae</taxon>
        <taxon>Pentapetalae</taxon>
        <taxon>asterids</taxon>
        <taxon>lamiids</taxon>
        <taxon>Solanales</taxon>
        <taxon>Solanaceae</taxon>
        <taxon>Solanoideae</taxon>
        <taxon>Solaneae</taxon>
        <taxon>Solanum</taxon>
    </lineage>
</organism>
<sequence>MELYAVHLGLGIYSYRGRKYLVVFPSFDAMYSCSCDDKASSRCPCLTSASFHQRRHIEASFQLLH</sequence>
<accession>A0A9J5Y026</accession>
<evidence type="ECO:0000313" key="1">
    <source>
        <dbReference type="EMBL" id="KAG5593987.1"/>
    </source>
</evidence>
<name>A0A9J5Y026_SOLCO</name>
<proteinExistence type="predicted"/>
<comment type="caution">
    <text evidence="1">The sequence shown here is derived from an EMBL/GenBank/DDBJ whole genome shotgun (WGS) entry which is preliminary data.</text>
</comment>
<keyword evidence="2" id="KW-1185">Reference proteome</keyword>
<dbReference type="EMBL" id="JACXVP010000007">
    <property type="protein sequence ID" value="KAG5593987.1"/>
    <property type="molecule type" value="Genomic_DNA"/>
</dbReference>
<protein>
    <submittedName>
        <fullName evidence="1">Uncharacterized protein</fullName>
    </submittedName>
</protein>
<dbReference type="AlphaFoldDB" id="A0A9J5Y026"/>
<gene>
    <name evidence="1" type="ORF">H5410_035219</name>
</gene>
<reference evidence="1 2" key="1">
    <citation type="submission" date="2020-09" db="EMBL/GenBank/DDBJ databases">
        <title>De no assembly of potato wild relative species, Solanum commersonii.</title>
        <authorList>
            <person name="Cho K."/>
        </authorList>
    </citation>
    <scope>NUCLEOTIDE SEQUENCE [LARGE SCALE GENOMIC DNA]</scope>
    <source>
        <strain evidence="1">LZ3.2</strain>
        <tissue evidence="1">Leaf</tissue>
    </source>
</reference>